<sequence>MNAWVLRGLVLAAVHVVIRTLLGFAIAQWPLQGSFLRWGMFLLVVIAALAWGFVDGRSDREAHPDPDDGDDLTMLWLKAGLLGAVVAGAVAWVVGKLPHFDLGDQGIFFELTSGAAWTTLLIFVPAMIGIAIGWYVVGRRRRKAESASEPARDTVSLEK</sequence>
<reference evidence="2 3" key="2">
    <citation type="submission" date="2020-06" db="EMBL/GenBank/DDBJ databases">
        <title>Antribacter stalactiti gen. nov., sp. nov., a new member of the family Nacardiaceae isolated from a cave.</title>
        <authorList>
            <person name="Kim I.S."/>
        </authorList>
    </citation>
    <scope>NUCLEOTIDE SEQUENCE [LARGE SCALE GENOMIC DNA]</scope>
    <source>
        <strain evidence="2 3">YC2-7</strain>
    </source>
</reference>
<proteinExistence type="predicted"/>
<dbReference type="InterPro" id="IPR047958">
    <property type="entry name" value="B-4DMT-like"/>
</dbReference>
<dbReference type="AlphaFoldDB" id="A0A848KBZ6"/>
<accession>A0A848KBZ6</accession>
<evidence type="ECO:0000256" key="1">
    <source>
        <dbReference type="SAM" id="Phobius"/>
    </source>
</evidence>
<feature type="transmembrane region" description="Helical" evidence="1">
    <location>
        <begin position="75"/>
        <end position="95"/>
    </location>
</feature>
<keyword evidence="1" id="KW-0812">Transmembrane</keyword>
<protein>
    <recommendedName>
        <fullName evidence="4">Transmembrane protein</fullName>
    </recommendedName>
</protein>
<feature type="transmembrane region" description="Helical" evidence="1">
    <location>
        <begin position="9"/>
        <end position="29"/>
    </location>
</feature>
<dbReference type="EMBL" id="VCQU01000001">
    <property type="protein sequence ID" value="NMN93587.1"/>
    <property type="molecule type" value="Genomic_DNA"/>
</dbReference>
<name>A0A848KBZ6_9NOCA</name>
<reference evidence="2 3" key="1">
    <citation type="submission" date="2019-05" db="EMBL/GenBank/DDBJ databases">
        <authorList>
            <person name="Lee S.D."/>
        </authorList>
    </citation>
    <scope>NUCLEOTIDE SEQUENCE [LARGE SCALE GENOMIC DNA]</scope>
    <source>
        <strain evidence="2 3">YC2-7</strain>
    </source>
</reference>
<feature type="transmembrane region" description="Helical" evidence="1">
    <location>
        <begin position="115"/>
        <end position="137"/>
    </location>
</feature>
<keyword evidence="3" id="KW-1185">Reference proteome</keyword>
<evidence type="ECO:0000313" key="2">
    <source>
        <dbReference type="EMBL" id="NMN93587.1"/>
    </source>
</evidence>
<keyword evidence="1" id="KW-0472">Membrane</keyword>
<dbReference type="RefSeq" id="WP_169584291.1">
    <property type="nucleotide sequence ID" value="NZ_VCQU01000001.1"/>
</dbReference>
<comment type="caution">
    <text evidence="2">The sequence shown here is derived from an EMBL/GenBank/DDBJ whole genome shotgun (WGS) entry which is preliminary data.</text>
</comment>
<keyword evidence="1" id="KW-1133">Transmembrane helix</keyword>
<feature type="transmembrane region" description="Helical" evidence="1">
    <location>
        <begin position="35"/>
        <end position="54"/>
    </location>
</feature>
<dbReference type="NCBIfam" id="NF037996">
    <property type="entry name" value="B-4DMT"/>
    <property type="match status" value="1"/>
</dbReference>
<organism evidence="2 3">
    <name type="scientific">Antrihabitans stalactiti</name>
    <dbReference type="NCBI Taxonomy" id="2584121"/>
    <lineage>
        <taxon>Bacteria</taxon>
        <taxon>Bacillati</taxon>
        <taxon>Actinomycetota</taxon>
        <taxon>Actinomycetes</taxon>
        <taxon>Mycobacteriales</taxon>
        <taxon>Nocardiaceae</taxon>
        <taxon>Antrihabitans</taxon>
    </lineage>
</organism>
<evidence type="ECO:0008006" key="4">
    <source>
        <dbReference type="Google" id="ProtNLM"/>
    </source>
</evidence>
<dbReference type="Proteomes" id="UP000535543">
    <property type="component" value="Unassembled WGS sequence"/>
</dbReference>
<evidence type="ECO:0000313" key="3">
    <source>
        <dbReference type="Proteomes" id="UP000535543"/>
    </source>
</evidence>
<gene>
    <name evidence="2" type="ORF">FGL95_00870</name>
</gene>